<sequence length="359" mass="42460">MDILQHYHNQPPRNEIFFPRKLEIPEDNRINLHGVRGSGKTALILDYILNYNLDEVLYIDYLDPNIRFNQISPIKLQKFILDNSITLLIIDNYTPHLDITLDINKIIIISRVDLNLEKYLSIKLFPLDYEEFLVFEKGVNININFNHFLKLGTLPVKGHSIKNNILTLKNFFEHKFTYQEQSVLIILAIYQTKRLSINQLYLHSKERFKISKDWFYAKIKEFEREGIIYFFNDIYQKGGKKMILFDFAFGRYLAIGQPFITQFDTMVAISLIKHQIDFKTLGIYGYLTIDGELITPAPFESEESILKKSYSKFSLYKKYNIKKITILTVTNQYSYNIGDITFEAMPFYEWSVCPSQYFN</sequence>
<gene>
    <name evidence="1" type="ORF">MNB_SV-9-1377</name>
</gene>
<name>A0A1W1BEN6_9ZZZZ</name>
<dbReference type="EMBL" id="FPHG01000013">
    <property type="protein sequence ID" value="SFV51908.1"/>
    <property type="molecule type" value="Genomic_DNA"/>
</dbReference>
<proteinExistence type="predicted"/>
<accession>A0A1W1BEN6</accession>
<organism evidence="1">
    <name type="scientific">hydrothermal vent metagenome</name>
    <dbReference type="NCBI Taxonomy" id="652676"/>
    <lineage>
        <taxon>unclassified sequences</taxon>
        <taxon>metagenomes</taxon>
        <taxon>ecological metagenomes</taxon>
    </lineage>
</organism>
<evidence type="ECO:0000313" key="1">
    <source>
        <dbReference type="EMBL" id="SFV51908.1"/>
    </source>
</evidence>
<reference evidence="1" key="1">
    <citation type="submission" date="2016-10" db="EMBL/GenBank/DDBJ databases">
        <authorList>
            <person name="de Groot N.N."/>
        </authorList>
    </citation>
    <scope>NUCLEOTIDE SEQUENCE</scope>
</reference>
<protein>
    <submittedName>
        <fullName evidence="1">Uncharacterized protein</fullName>
    </submittedName>
</protein>
<dbReference type="AlphaFoldDB" id="A0A1W1BEN6"/>